<dbReference type="HOGENOM" id="CLU_1228708_0_0_6"/>
<sequence length="225" mass="25062">MLKATLDDTLYLFKKHQKDFLLLAVFMSAIYYLIELVFFGGISTDVDTSQDSVNPNSLLFPILVSTVVGFLFSALTISYVASVRRGSPSIKSSLLIGMSKIFPIVMVYILGGLAIASGLMLLIVPGIILMVRLSLSAYYVVLSNLDAVSALKASWHKTKEYFTIIFFAYVAMFVASIALSSTDSFLIEQMPALKYPLHLVYMIVSELITIMMTIFIYRVFSYSED</sequence>
<feature type="transmembrane region" description="Helical" evidence="1">
    <location>
        <begin position="199"/>
        <end position="220"/>
    </location>
</feature>
<dbReference type="Proteomes" id="UP000001062">
    <property type="component" value="Chromosome"/>
</dbReference>
<feature type="transmembrane region" description="Helical" evidence="1">
    <location>
        <begin position="161"/>
        <end position="179"/>
    </location>
</feature>
<evidence type="ECO:0000313" key="3">
    <source>
        <dbReference type="Proteomes" id="UP000001062"/>
    </source>
</evidence>
<feature type="transmembrane region" description="Helical" evidence="1">
    <location>
        <begin position="20"/>
        <end position="42"/>
    </location>
</feature>
<dbReference type="PATRIC" id="fig|717774.3.peg.399"/>
<feature type="transmembrane region" description="Helical" evidence="1">
    <location>
        <begin position="94"/>
        <end position="116"/>
    </location>
</feature>
<reference evidence="2 3" key="1">
    <citation type="journal article" date="2012" name="Stand. Genomic Sci.">
        <title>Complete genome sequence of the melanogenic marine bacterium Marinomonas mediterranea type strain (MMB-1(T)).</title>
        <authorList>
            <person name="Lucas-Elio P."/>
            <person name="Goodwin L."/>
            <person name="Woyke T."/>
            <person name="Pitluck S."/>
            <person name="Nolan M."/>
            <person name="Kyrpides N.C."/>
            <person name="Detter J.C."/>
            <person name="Copeland A."/>
            <person name="Teshima H."/>
            <person name="Bruce D."/>
            <person name="Detter C."/>
            <person name="Tapia R."/>
            <person name="Han S."/>
            <person name="Land M.L."/>
            <person name="Ivanova N."/>
            <person name="Mikhailova N."/>
            <person name="Johnston A.W."/>
            <person name="Sanchez-Amat A."/>
        </authorList>
    </citation>
    <scope>NUCLEOTIDE SEQUENCE [LARGE SCALE GENOMIC DNA]</scope>
    <source>
        <strain evidence="3">ATCC 700492 / JCM 21426 / NBRC 103028 / MMB-1</strain>
    </source>
</reference>
<keyword evidence="1" id="KW-0472">Membrane</keyword>
<keyword evidence="1" id="KW-1133">Transmembrane helix</keyword>
<dbReference type="RefSeq" id="WP_013659596.1">
    <property type="nucleotide sequence ID" value="NC_015276.1"/>
</dbReference>
<organism evidence="2 3">
    <name type="scientific">Marinomonas mediterranea (strain ATCC 700492 / JCM 21426 / NBRC 103028 / MMB-1)</name>
    <dbReference type="NCBI Taxonomy" id="717774"/>
    <lineage>
        <taxon>Bacteria</taxon>
        <taxon>Pseudomonadati</taxon>
        <taxon>Pseudomonadota</taxon>
        <taxon>Gammaproteobacteria</taxon>
        <taxon>Oceanospirillales</taxon>
        <taxon>Oceanospirillaceae</taxon>
        <taxon>Marinomonas</taxon>
    </lineage>
</organism>
<proteinExistence type="predicted"/>
<gene>
    <name evidence="2" type="ordered locus">Marme_0390</name>
</gene>
<keyword evidence="1" id="KW-0812">Transmembrane</keyword>
<keyword evidence="3" id="KW-1185">Reference proteome</keyword>
<dbReference type="STRING" id="717774.Marme_0390"/>
<evidence type="ECO:0000256" key="1">
    <source>
        <dbReference type="SAM" id="Phobius"/>
    </source>
</evidence>
<dbReference type="AlphaFoldDB" id="F2JYR5"/>
<dbReference type="EMBL" id="CP002583">
    <property type="protein sequence ID" value="ADZ89690.1"/>
    <property type="molecule type" value="Genomic_DNA"/>
</dbReference>
<dbReference type="eggNOG" id="ENOG5032TBM">
    <property type="taxonomic scope" value="Bacteria"/>
</dbReference>
<accession>F2JYR5</accession>
<name>F2JYR5_MARM1</name>
<evidence type="ECO:0008006" key="4">
    <source>
        <dbReference type="Google" id="ProtNLM"/>
    </source>
</evidence>
<dbReference type="OrthoDB" id="6366276at2"/>
<evidence type="ECO:0000313" key="2">
    <source>
        <dbReference type="EMBL" id="ADZ89690.1"/>
    </source>
</evidence>
<dbReference type="KEGG" id="mme:Marme_0390"/>
<feature type="transmembrane region" description="Helical" evidence="1">
    <location>
        <begin position="122"/>
        <end position="141"/>
    </location>
</feature>
<protein>
    <recommendedName>
        <fullName evidence="4">Transmembrane protein</fullName>
    </recommendedName>
</protein>
<feature type="transmembrane region" description="Helical" evidence="1">
    <location>
        <begin position="62"/>
        <end position="82"/>
    </location>
</feature>